<evidence type="ECO:0000256" key="3">
    <source>
        <dbReference type="ARBA" id="ARBA00023163"/>
    </source>
</evidence>
<dbReference type="CDD" id="cd06267">
    <property type="entry name" value="PBP1_LacI_sugar_binding-like"/>
    <property type="match status" value="1"/>
</dbReference>
<dbReference type="PRINTS" id="PR00035">
    <property type="entry name" value="HTHGNTR"/>
</dbReference>
<dbReference type="GO" id="GO:0000976">
    <property type="term" value="F:transcription cis-regulatory region binding"/>
    <property type="evidence" value="ECO:0007669"/>
    <property type="project" value="TreeGrafter"/>
</dbReference>
<dbReference type="Proteomes" id="UP000612456">
    <property type="component" value="Unassembled WGS sequence"/>
</dbReference>
<evidence type="ECO:0000259" key="5">
    <source>
        <dbReference type="PROSITE" id="PS50949"/>
    </source>
</evidence>
<name>A0A916ZDM2_9BACL</name>
<sequence length="390" mass="43475">MEQESRTPLYHTVQEYIRGKIHSGEFKPGDKVPTEHELKSQFNVSRMTISTAMIHLAKDGLIRRIPGRGTFVTGPDERAAGLERSSSDSAQEGESALNVKKEEPSRRIGLIMPTIDSMFAMRIVNSVQYALNDSGYSLVVGMTNNSKKQERDVIRSFIESGVDGQIIFPVDEHTYNEEILSLKLQGYPFVLIDRYLPGVETNFVGSDNQAGAQLAVSHLWELGHREIAVCSGIDFPAVTIRDRLDGYVKELTARGALINPSLMLSDIDIKNLPFDSDHPLFRYIKARHATGYLALHSSIALLIYQAAKACGLRIPEDISIVSFDNPTSLQDEFAYFTYVDQSEEASGRRAAEMIVKLLQKGSRNKDREADPYARTIIAPTLKINHSTGVR</sequence>
<reference evidence="6" key="2">
    <citation type="submission" date="2020-09" db="EMBL/GenBank/DDBJ databases">
        <authorList>
            <person name="Sun Q."/>
            <person name="Zhou Y."/>
        </authorList>
    </citation>
    <scope>NUCLEOTIDE SEQUENCE</scope>
    <source>
        <strain evidence="6">CGMCC 1.15178</strain>
    </source>
</reference>
<dbReference type="SMART" id="SM00345">
    <property type="entry name" value="HTH_GNTR"/>
    <property type="match status" value="1"/>
</dbReference>
<keyword evidence="3" id="KW-0804">Transcription</keyword>
<evidence type="ECO:0000313" key="7">
    <source>
        <dbReference type="Proteomes" id="UP000612456"/>
    </source>
</evidence>
<feature type="domain" description="HTH gntR-type" evidence="5">
    <location>
        <begin position="7"/>
        <end position="75"/>
    </location>
</feature>
<dbReference type="EMBL" id="BMHP01000004">
    <property type="protein sequence ID" value="GGD88859.1"/>
    <property type="molecule type" value="Genomic_DNA"/>
</dbReference>
<evidence type="ECO:0000256" key="2">
    <source>
        <dbReference type="ARBA" id="ARBA00023125"/>
    </source>
</evidence>
<dbReference type="CDD" id="cd07377">
    <property type="entry name" value="WHTH_GntR"/>
    <property type="match status" value="1"/>
</dbReference>
<proteinExistence type="predicted"/>
<dbReference type="PROSITE" id="PS50949">
    <property type="entry name" value="HTH_GNTR"/>
    <property type="match status" value="1"/>
</dbReference>
<comment type="caution">
    <text evidence="6">The sequence shown here is derived from an EMBL/GenBank/DDBJ whole genome shotgun (WGS) entry which is preliminary data.</text>
</comment>
<reference evidence="6" key="1">
    <citation type="journal article" date="2014" name="Int. J. Syst. Evol. Microbiol.">
        <title>Complete genome sequence of Corynebacterium casei LMG S-19264T (=DSM 44701T), isolated from a smear-ripened cheese.</title>
        <authorList>
            <consortium name="US DOE Joint Genome Institute (JGI-PGF)"/>
            <person name="Walter F."/>
            <person name="Albersmeier A."/>
            <person name="Kalinowski J."/>
            <person name="Ruckert C."/>
        </authorList>
    </citation>
    <scope>NUCLEOTIDE SEQUENCE</scope>
    <source>
        <strain evidence="6">CGMCC 1.15178</strain>
    </source>
</reference>
<dbReference type="PANTHER" id="PTHR30146">
    <property type="entry name" value="LACI-RELATED TRANSCRIPTIONAL REPRESSOR"/>
    <property type="match status" value="1"/>
</dbReference>
<dbReference type="Gene3D" id="3.40.50.2300">
    <property type="match status" value="2"/>
</dbReference>
<dbReference type="GO" id="GO:0003700">
    <property type="term" value="F:DNA-binding transcription factor activity"/>
    <property type="evidence" value="ECO:0007669"/>
    <property type="project" value="InterPro"/>
</dbReference>
<dbReference type="InterPro" id="IPR036390">
    <property type="entry name" value="WH_DNA-bd_sf"/>
</dbReference>
<keyword evidence="7" id="KW-1185">Reference proteome</keyword>
<dbReference type="Pfam" id="PF00392">
    <property type="entry name" value="GntR"/>
    <property type="match status" value="1"/>
</dbReference>
<evidence type="ECO:0000256" key="1">
    <source>
        <dbReference type="ARBA" id="ARBA00023015"/>
    </source>
</evidence>
<dbReference type="Pfam" id="PF13377">
    <property type="entry name" value="Peripla_BP_3"/>
    <property type="match status" value="1"/>
</dbReference>
<protein>
    <submittedName>
        <fullName evidence="6">Arabinose metabolism transcriptional repressor</fullName>
    </submittedName>
</protein>
<accession>A0A916ZDM2</accession>
<keyword evidence="1" id="KW-0805">Transcription regulation</keyword>
<keyword evidence="2" id="KW-0238">DNA-binding</keyword>
<dbReference type="InterPro" id="IPR000524">
    <property type="entry name" value="Tscrpt_reg_HTH_GntR"/>
</dbReference>
<dbReference type="RefSeq" id="WP_188996943.1">
    <property type="nucleotide sequence ID" value="NZ_BMHP01000004.1"/>
</dbReference>
<organism evidence="6 7">
    <name type="scientific">Paenibacillus nasutitermitis</name>
    <dbReference type="NCBI Taxonomy" id="1652958"/>
    <lineage>
        <taxon>Bacteria</taxon>
        <taxon>Bacillati</taxon>
        <taxon>Bacillota</taxon>
        <taxon>Bacilli</taxon>
        <taxon>Bacillales</taxon>
        <taxon>Paenibacillaceae</taxon>
        <taxon>Paenibacillus</taxon>
    </lineage>
</organism>
<dbReference type="InterPro" id="IPR046335">
    <property type="entry name" value="LacI/GalR-like_sensor"/>
</dbReference>
<dbReference type="InterPro" id="IPR036388">
    <property type="entry name" value="WH-like_DNA-bd_sf"/>
</dbReference>
<dbReference type="InterPro" id="IPR028082">
    <property type="entry name" value="Peripla_BP_I"/>
</dbReference>
<dbReference type="Gene3D" id="1.10.10.10">
    <property type="entry name" value="Winged helix-like DNA-binding domain superfamily/Winged helix DNA-binding domain"/>
    <property type="match status" value="1"/>
</dbReference>
<evidence type="ECO:0000313" key="6">
    <source>
        <dbReference type="EMBL" id="GGD88859.1"/>
    </source>
</evidence>
<dbReference type="FunFam" id="1.10.10.10:FF:000079">
    <property type="entry name" value="GntR family transcriptional regulator"/>
    <property type="match status" value="1"/>
</dbReference>
<gene>
    <name evidence="6" type="primary">araR</name>
    <name evidence="6" type="ORF">GCM10010911_54310</name>
</gene>
<dbReference type="AlphaFoldDB" id="A0A916ZDM2"/>
<evidence type="ECO:0000256" key="4">
    <source>
        <dbReference type="SAM" id="MobiDB-lite"/>
    </source>
</evidence>
<dbReference type="SUPFAM" id="SSF46785">
    <property type="entry name" value="Winged helix' DNA-binding domain"/>
    <property type="match status" value="1"/>
</dbReference>
<dbReference type="PANTHER" id="PTHR30146:SF138">
    <property type="entry name" value="TRANSCRIPTIONAL REGULATORY PROTEIN"/>
    <property type="match status" value="1"/>
</dbReference>
<dbReference type="SUPFAM" id="SSF53822">
    <property type="entry name" value="Periplasmic binding protein-like I"/>
    <property type="match status" value="1"/>
</dbReference>
<feature type="region of interest" description="Disordered" evidence="4">
    <location>
        <begin position="68"/>
        <end position="101"/>
    </location>
</feature>